<dbReference type="Proteomes" id="UP001180616">
    <property type="component" value="Chromosome"/>
</dbReference>
<accession>A0ABY9QZT4</accession>
<gene>
    <name evidence="1" type="ORF">KPS_002419</name>
</gene>
<reference evidence="1" key="1">
    <citation type="submission" date="2023-09" db="EMBL/GenBank/DDBJ databases">
        <authorList>
            <consortium name="CW5 consortium"/>
            <person name="Lu C.-W."/>
        </authorList>
    </citation>
    <scope>NUCLEOTIDE SEQUENCE</scope>
    <source>
        <strain evidence="1">KPS</strain>
    </source>
</reference>
<protein>
    <recommendedName>
        <fullName evidence="3">GpW protein</fullName>
    </recommendedName>
</protein>
<evidence type="ECO:0000313" key="1">
    <source>
        <dbReference type="EMBL" id="WMW64407.1"/>
    </source>
</evidence>
<keyword evidence="2" id="KW-1185">Reference proteome</keyword>
<evidence type="ECO:0008006" key="3">
    <source>
        <dbReference type="Google" id="ProtNLM"/>
    </source>
</evidence>
<name>A0ABY9QZT4_9BACT</name>
<dbReference type="EMBL" id="CP133659">
    <property type="protein sequence ID" value="WMW64407.1"/>
    <property type="molecule type" value="Genomic_DNA"/>
</dbReference>
<dbReference type="RefSeq" id="WP_309540500.1">
    <property type="nucleotide sequence ID" value="NZ_CP133659.1"/>
</dbReference>
<evidence type="ECO:0000313" key="2">
    <source>
        <dbReference type="Proteomes" id="UP001180616"/>
    </source>
</evidence>
<proteinExistence type="predicted"/>
<sequence length="70" mass="7753">MADLAELTDRRKLYVDAEAAILRGNQSYAQDGFTFTKADLGEIRRAIKELDAQISAASAGGGFRTWQVRF</sequence>
<organism evidence="1 2">
    <name type="scientific">Nitratidesulfovibrio liaohensis</name>
    <dbReference type="NCBI Taxonomy" id="2604158"/>
    <lineage>
        <taxon>Bacteria</taxon>
        <taxon>Pseudomonadati</taxon>
        <taxon>Thermodesulfobacteriota</taxon>
        <taxon>Desulfovibrionia</taxon>
        <taxon>Desulfovibrionales</taxon>
        <taxon>Desulfovibrionaceae</taxon>
        <taxon>Nitratidesulfovibrio</taxon>
    </lineage>
</organism>